<reference evidence="1" key="2">
    <citation type="journal article" date="2021" name="Genome Biol. Evol.">
        <title>Developing a high-quality reference genome for a parasitic bivalve with doubly uniparental inheritance (Bivalvia: Unionida).</title>
        <authorList>
            <person name="Smith C.H."/>
        </authorList>
    </citation>
    <scope>NUCLEOTIDE SEQUENCE</scope>
    <source>
        <strain evidence="1">CHS0354</strain>
        <tissue evidence="1">Mantle</tissue>
    </source>
</reference>
<proteinExistence type="predicted"/>
<accession>A0AAE0VHU4</accession>
<dbReference type="Proteomes" id="UP001195483">
    <property type="component" value="Unassembled WGS sequence"/>
</dbReference>
<keyword evidence="2" id="KW-1185">Reference proteome</keyword>
<gene>
    <name evidence="1" type="ORF">CHS0354_015223</name>
</gene>
<organism evidence="1 2">
    <name type="scientific">Potamilus streckersoni</name>
    <dbReference type="NCBI Taxonomy" id="2493646"/>
    <lineage>
        <taxon>Eukaryota</taxon>
        <taxon>Metazoa</taxon>
        <taxon>Spiralia</taxon>
        <taxon>Lophotrochozoa</taxon>
        <taxon>Mollusca</taxon>
        <taxon>Bivalvia</taxon>
        <taxon>Autobranchia</taxon>
        <taxon>Heteroconchia</taxon>
        <taxon>Palaeoheterodonta</taxon>
        <taxon>Unionida</taxon>
        <taxon>Unionoidea</taxon>
        <taxon>Unionidae</taxon>
        <taxon>Ambleminae</taxon>
        <taxon>Lampsilini</taxon>
        <taxon>Potamilus</taxon>
    </lineage>
</organism>
<dbReference type="AlphaFoldDB" id="A0AAE0VHU4"/>
<reference evidence="1" key="1">
    <citation type="journal article" date="2021" name="Genome Biol. Evol.">
        <title>A High-Quality Reference Genome for a Parasitic Bivalve with Doubly Uniparental Inheritance (Bivalvia: Unionida).</title>
        <authorList>
            <person name="Smith C.H."/>
        </authorList>
    </citation>
    <scope>NUCLEOTIDE SEQUENCE</scope>
    <source>
        <strain evidence="1">CHS0354</strain>
    </source>
</reference>
<reference evidence="1" key="3">
    <citation type="submission" date="2023-05" db="EMBL/GenBank/DDBJ databases">
        <authorList>
            <person name="Smith C.H."/>
        </authorList>
    </citation>
    <scope>NUCLEOTIDE SEQUENCE</scope>
    <source>
        <strain evidence="1">CHS0354</strain>
        <tissue evidence="1">Mantle</tissue>
    </source>
</reference>
<sequence length="158" mass="17694">MQIQDEIDEKNINEDEQSVSLRDHKRVTVGNDMCSNGGVCGYRGQKYSWCYTVKNWDYCCIGPCEVDVTGRFMSCDVGDRRTLCGNAGTTTISGNTCIASHPCGLHGTGNDFWCFKDYKFRWEYCCSPLSGCSNNRCTVNYSKGGSYRMQSCSPSIQK</sequence>
<evidence type="ECO:0000313" key="1">
    <source>
        <dbReference type="EMBL" id="KAK3578176.1"/>
    </source>
</evidence>
<evidence type="ECO:0000313" key="2">
    <source>
        <dbReference type="Proteomes" id="UP001195483"/>
    </source>
</evidence>
<protein>
    <submittedName>
        <fullName evidence="1">Uncharacterized protein</fullName>
    </submittedName>
</protein>
<name>A0AAE0VHU4_9BIVA</name>
<dbReference type="EMBL" id="JAEAOA010000944">
    <property type="protein sequence ID" value="KAK3578176.1"/>
    <property type="molecule type" value="Genomic_DNA"/>
</dbReference>
<comment type="caution">
    <text evidence="1">The sequence shown here is derived from an EMBL/GenBank/DDBJ whole genome shotgun (WGS) entry which is preliminary data.</text>
</comment>